<dbReference type="EMBL" id="WSFE01000004">
    <property type="protein sequence ID" value="NDL24448.1"/>
    <property type="molecule type" value="Genomic_DNA"/>
</dbReference>
<evidence type="ECO:0000256" key="1">
    <source>
        <dbReference type="ARBA" id="ARBA00023002"/>
    </source>
</evidence>
<reference evidence="4 5" key="1">
    <citation type="submission" date="2019-12" db="EMBL/GenBank/DDBJ databases">
        <title>Engineering Photorhabdus to improve their lethality against agricultural pests.</title>
        <authorList>
            <person name="Machado R.A.R."/>
        </authorList>
    </citation>
    <scope>NUCLEOTIDE SEQUENCE [LARGE SCALE GENOMIC DNA]</scope>
    <source>
        <strain evidence="4 5">M-HU2</strain>
    </source>
</reference>
<accession>A0ABX0AYT4</accession>
<dbReference type="InterPro" id="IPR002872">
    <property type="entry name" value="Proline_DH_dom"/>
</dbReference>
<feature type="domain" description="Proline dehydrogenase" evidence="3">
    <location>
        <begin position="85"/>
        <end position="366"/>
    </location>
</feature>
<evidence type="ECO:0000313" key="4">
    <source>
        <dbReference type="EMBL" id="NDL24448.1"/>
    </source>
</evidence>
<gene>
    <name evidence="4" type="ORF">GPY42_04270</name>
</gene>
<dbReference type="PANTHER" id="PTHR13914">
    <property type="entry name" value="PROLINE OXIDASE"/>
    <property type="match status" value="1"/>
</dbReference>
<dbReference type="Proteomes" id="UP000470051">
    <property type="component" value="Unassembled WGS sequence"/>
</dbReference>
<dbReference type="Gene3D" id="3.20.20.220">
    <property type="match status" value="1"/>
</dbReference>
<keyword evidence="2" id="KW-1133">Transmembrane helix</keyword>
<name>A0ABX0AYT4_9GAMM</name>
<comment type="caution">
    <text evidence="4">The sequence shown here is derived from an EMBL/GenBank/DDBJ whole genome shotgun (WGS) entry which is preliminary data.</text>
</comment>
<sequence>MANKKSNNNKVFKDETSLYSRYSISTLFLKFFVTLLLTNKITKKISLWMMRFILNKKNKFFIRFLNGVYFGGESIDEAKANVIFLSKNNIHSILDYAIEGKNDEIFFDNALESTLKLIDLASKESNIPYVAIKPSSLGDIHLYEEKMRGWNFFGEKINSWSRILERYEKIFHYAEIKSVKVMIDAEQSWIQAAVDKIVIDSIIKHNKILPIITLTIQSYKKESIDLLMLLHKIAIDNNIKVGIKIVRGAYLEEEIKNKEKSIGTFFLNKEETDLNYNYLVEYISKRIEYFYPFFATHNENSISIILNKNELKNKSFWIGQLYGIGDHISSKLAYNGIRTCKYLPYGPIDKSLPYLLRRINENAVASDTFVTENRKIMKEIILRLKNTGDKNGCL</sequence>
<organism evidence="4 5">
    <name type="scientific">Photorhabdus kayaii</name>
    <dbReference type="NCBI Taxonomy" id="230088"/>
    <lineage>
        <taxon>Bacteria</taxon>
        <taxon>Pseudomonadati</taxon>
        <taxon>Pseudomonadota</taxon>
        <taxon>Gammaproteobacteria</taxon>
        <taxon>Enterobacterales</taxon>
        <taxon>Morganellaceae</taxon>
        <taxon>Photorhabdus</taxon>
    </lineage>
</organism>
<keyword evidence="2" id="KW-0812">Transmembrane</keyword>
<protein>
    <submittedName>
        <fullName evidence="4">Antibiotic biosynthesis protein CarD</fullName>
    </submittedName>
</protein>
<keyword evidence="2" id="KW-0472">Membrane</keyword>
<feature type="transmembrane region" description="Helical" evidence="2">
    <location>
        <begin position="20"/>
        <end position="41"/>
    </location>
</feature>
<evidence type="ECO:0000259" key="3">
    <source>
        <dbReference type="Pfam" id="PF01619"/>
    </source>
</evidence>
<dbReference type="GeneID" id="48846481"/>
<dbReference type="PANTHER" id="PTHR13914:SF0">
    <property type="entry name" value="PROLINE DEHYDROGENASE 1, MITOCHONDRIAL"/>
    <property type="match status" value="1"/>
</dbReference>
<dbReference type="SUPFAM" id="SSF51730">
    <property type="entry name" value="FAD-linked oxidoreductase"/>
    <property type="match status" value="1"/>
</dbReference>
<proteinExistence type="predicted"/>
<keyword evidence="1" id="KW-0560">Oxidoreductase</keyword>
<evidence type="ECO:0000313" key="5">
    <source>
        <dbReference type="Proteomes" id="UP000470051"/>
    </source>
</evidence>
<evidence type="ECO:0000256" key="2">
    <source>
        <dbReference type="SAM" id="Phobius"/>
    </source>
</evidence>
<dbReference type="RefSeq" id="WP_011144587.1">
    <property type="nucleotide sequence ID" value="NZ_CAWPKC010000004.1"/>
</dbReference>
<dbReference type="InterPro" id="IPR015659">
    <property type="entry name" value="Proline_oxidase"/>
</dbReference>
<dbReference type="Pfam" id="PF01619">
    <property type="entry name" value="Pro_dh"/>
    <property type="match status" value="1"/>
</dbReference>
<dbReference type="InterPro" id="IPR029041">
    <property type="entry name" value="FAD-linked_oxidoreductase-like"/>
</dbReference>
<keyword evidence="5" id="KW-1185">Reference proteome</keyword>